<dbReference type="OrthoDB" id="2083611at2"/>
<feature type="transmembrane region" description="Helical" evidence="1">
    <location>
        <begin position="7"/>
        <end position="26"/>
    </location>
</feature>
<organism evidence="2 3">
    <name type="scientific">Anaerocolumna jejuensis DSM 15929</name>
    <dbReference type="NCBI Taxonomy" id="1121322"/>
    <lineage>
        <taxon>Bacteria</taxon>
        <taxon>Bacillati</taxon>
        <taxon>Bacillota</taxon>
        <taxon>Clostridia</taxon>
        <taxon>Lachnospirales</taxon>
        <taxon>Lachnospiraceae</taxon>
        <taxon>Anaerocolumna</taxon>
    </lineage>
</organism>
<dbReference type="EMBL" id="FRAC01000018">
    <property type="protein sequence ID" value="SHK82886.1"/>
    <property type="molecule type" value="Genomic_DNA"/>
</dbReference>
<dbReference type="Proteomes" id="UP000184386">
    <property type="component" value="Unassembled WGS sequence"/>
</dbReference>
<dbReference type="AlphaFoldDB" id="A0A1M6VNS2"/>
<keyword evidence="1" id="KW-1133">Transmembrane helix</keyword>
<evidence type="ECO:0000256" key="1">
    <source>
        <dbReference type="SAM" id="Phobius"/>
    </source>
</evidence>
<keyword evidence="1" id="KW-0472">Membrane</keyword>
<keyword evidence="3" id="KW-1185">Reference proteome</keyword>
<reference evidence="2 3" key="1">
    <citation type="submission" date="2016-11" db="EMBL/GenBank/DDBJ databases">
        <authorList>
            <person name="Jaros S."/>
            <person name="Januszkiewicz K."/>
            <person name="Wedrychowicz H."/>
        </authorList>
    </citation>
    <scope>NUCLEOTIDE SEQUENCE [LARGE SCALE GENOMIC DNA]</scope>
    <source>
        <strain evidence="2 3">DSM 15929</strain>
    </source>
</reference>
<gene>
    <name evidence="2" type="ORF">SAMN02745136_03432</name>
</gene>
<evidence type="ECO:0000313" key="2">
    <source>
        <dbReference type="EMBL" id="SHK82886.1"/>
    </source>
</evidence>
<feature type="transmembrane region" description="Helical" evidence="1">
    <location>
        <begin position="32"/>
        <end position="49"/>
    </location>
</feature>
<proteinExistence type="predicted"/>
<protein>
    <submittedName>
        <fullName evidence="2">Uncharacterized protein</fullName>
    </submittedName>
</protein>
<name>A0A1M6VNS2_9FIRM</name>
<feature type="transmembrane region" description="Helical" evidence="1">
    <location>
        <begin position="95"/>
        <end position="114"/>
    </location>
</feature>
<sequence>MKSNLRVLSIIAFVIAVPSLIITDWYYKGYGIFMMFIFLTIGLVLDQIIRLKFPVSVGSPLNNYKINKILNIVSLVLFVQSPMGLIYGNKCIDNLGFWTMAIMICLGIIINQIAANKYHYTIEK</sequence>
<accession>A0A1M6VNS2</accession>
<keyword evidence="1" id="KW-0812">Transmembrane</keyword>
<evidence type="ECO:0000313" key="3">
    <source>
        <dbReference type="Proteomes" id="UP000184386"/>
    </source>
</evidence>
<feature type="transmembrane region" description="Helical" evidence="1">
    <location>
        <begin position="69"/>
        <end position="89"/>
    </location>
</feature>
<dbReference type="RefSeq" id="WP_073278079.1">
    <property type="nucleotide sequence ID" value="NZ_FRAC01000018.1"/>
</dbReference>